<dbReference type="InterPro" id="IPR002223">
    <property type="entry name" value="Kunitz_BPTI"/>
</dbReference>
<reference evidence="15 16" key="1">
    <citation type="journal article" date="2018" name="Sci. Rep.">
        <title>Genomic signatures of local adaptation to the degree of environmental predictability in rotifers.</title>
        <authorList>
            <person name="Franch-Gras L."/>
            <person name="Hahn C."/>
            <person name="Garcia-Roger E.M."/>
            <person name="Carmona M.J."/>
            <person name="Serra M."/>
            <person name="Gomez A."/>
        </authorList>
    </citation>
    <scope>NUCLEOTIDE SEQUENCE [LARGE SCALE GENOMIC DNA]</scope>
    <source>
        <strain evidence="15">HYR1</strain>
    </source>
</reference>
<evidence type="ECO:0000259" key="13">
    <source>
        <dbReference type="PROSITE" id="PS51019"/>
    </source>
</evidence>
<evidence type="ECO:0000256" key="7">
    <source>
        <dbReference type="ARBA" id="ARBA00022737"/>
    </source>
</evidence>
<dbReference type="GO" id="GO:0031012">
    <property type="term" value="C:extracellular matrix"/>
    <property type="evidence" value="ECO:0007669"/>
    <property type="project" value="TreeGrafter"/>
</dbReference>
<dbReference type="Gene3D" id="4.10.410.10">
    <property type="entry name" value="Pancreatic trypsin inhibitor Kunitz domain"/>
    <property type="match status" value="5"/>
</dbReference>
<dbReference type="PRINTS" id="PR00759">
    <property type="entry name" value="BASICPTASE"/>
</dbReference>
<dbReference type="Pfam" id="PF00014">
    <property type="entry name" value="Kunitz_BPTI"/>
    <property type="match status" value="5"/>
</dbReference>
<sequence length="1058" mass="121454">MFKMIQFTLVGSYDSARNYNTEFRGFLVVSVPETWYDAMSFNPVGRFMINPNDREIKYTSGCSEMITHTNFESKKRVTFYWTAPKARTGCVSLKAFVMQTETLWFKDDGELTKVLCEGEEYTETLEIPTCCACGQAKYKLNFKGMWTKYTHPKDWPTNEGLTHWSNIIGATHSRNYSVWEIGGYASPGLKELAEFGIIRSLEEEIKNHSNYGVIRNIVRANGLWFPNVDKETESIFTVSNTHHLLSFASMFGPSPDWISGVSKLNLCQHDCTWAEEYEEELLPFDAGTDSGISYNSPNKPTIPQEKIRKITSGYPNDPKAPFYDPTGKPIPTMAKLSLKRIDTNGIQCPHGIREKNGAVESNTFDLNDLSDSIKRFQLINSESVSFAKKRAKNNEMKILENVDPRCMTTDWSEWSECSSTCGKGIRKRSRQYKNFDMAKGFCNEIINDHEMCLSINGECEDDEEATSIEGSDKCLLMTSWSEWSPCSTTCGKGFTIRIRKYLRKDLEKKCKSRLEEKRTCIINNKCIDESLLSDQERKRICSLEKKSGPCRMAIENIKYYYDMNAKRCLPFNYGGCRGNENNFENLDKCERICKIMNEENEFQEFSSIKQLSEGEIEEKKKTCLLPPEEGNCYESQLKYYFDRTKSTCLPFEFSGCGGNTNNFKTIAACESFCHPIIDFIKDDSNRIMNGKRLTIPEKKRICMSPAEKGTCSESIQRYTYSVSMGKCLLFDYSGCEGNLNNFETIEECESVCDILIQMAQQASRSELEANLEIQKKEMCMLPKEKGPCSNYQQRYFFNSFKGKCEHFLYGGCNGNNNNFESLDECESTCYSLIEFAENSQSVSIDLKPKTLSYDQRKRICKFPVNEGSCNGYLKRYFFNFFTRNCEPFAYTGCDGNENNFITYDDCMEICSNLNRNYTAEALNKSQNSNLMMYPIDCQLSEWNEWSDCSADQCNKIGFSLRSRFILSKPRYGGKPCPSSLNQTKICFKECESEEDQNVDCSVRLWSPWSECKMGDTCSEGFQERTSVSNKGCSVLRERRKCYLGPCDLKKIMNFKNLN</sequence>
<dbReference type="InterPro" id="IPR036880">
    <property type="entry name" value="Kunitz_BPTI_sf"/>
</dbReference>
<keyword evidence="7" id="KW-0677">Repeat</keyword>
<dbReference type="GO" id="GO:0046872">
    <property type="term" value="F:metal ion binding"/>
    <property type="evidence" value="ECO:0007669"/>
    <property type="project" value="UniProtKB-KW"/>
</dbReference>
<comment type="subcellular location">
    <subcellularLocation>
        <location evidence="1">Secreted</location>
        <location evidence="1">Extracellular space</location>
        <location evidence="1">Extracellular matrix</location>
    </subcellularLocation>
</comment>
<feature type="domain" description="BPTI/Kunitz inhibitor" evidence="12">
    <location>
        <begin position="860"/>
        <end position="910"/>
    </location>
</feature>
<feature type="domain" description="BPTI/Kunitz inhibitor" evidence="12">
    <location>
        <begin position="702"/>
        <end position="752"/>
    </location>
</feature>
<dbReference type="SMART" id="SM00131">
    <property type="entry name" value="KU"/>
    <property type="match status" value="5"/>
</dbReference>
<dbReference type="Pfam" id="PF00090">
    <property type="entry name" value="TSP_1"/>
    <property type="match status" value="3"/>
</dbReference>
<dbReference type="OrthoDB" id="347314at2759"/>
<dbReference type="Pfam" id="PF06468">
    <property type="entry name" value="Spond_N"/>
    <property type="match status" value="1"/>
</dbReference>
<feature type="domain" description="BPTI/Kunitz inhibitor" evidence="12">
    <location>
        <begin position="541"/>
        <end position="593"/>
    </location>
</feature>
<dbReference type="AlphaFoldDB" id="A0A3M7SRP5"/>
<dbReference type="PROSITE" id="PS51020">
    <property type="entry name" value="SPONDIN"/>
    <property type="match status" value="1"/>
</dbReference>
<keyword evidence="8" id="KW-0130">Cell adhesion</keyword>
<evidence type="ECO:0000259" key="12">
    <source>
        <dbReference type="PROSITE" id="PS50279"/>
    </source>
</evidence>
<dbReference type="InterPro" id="IPR044004">
    <property type="entry name" value="TSP1_spondin_dom"/>
</dbReference>
<dbReference type="InterPro" id="IPR000884">
    <property type="entry name" value="TSP1_rpt"/>
</dbReference>
<name>A0A3M7SRP5_BRAPC</name>
<evidence type="ECO:0000256" key="11">
    <source>
        <dbReference type="ARBA" id="ARBA00030964"/>
    </source>
</evidence>
<dbReference type="FunFam" id="2.60.40.2130:FF:000002">
    <property type="entry name" value="Putative Spondin-1"/>
    <property type="match status" value="1"/>
</dbReference>
<feature type="domain" description="BPTI/Kunitz inhibitor" evidence="12">
    <location>
        <begin position="623"/>
        <end position="673"/>
    </location>
</feature>
<dbReference type="InterPro" id="IPR042307">
    <property type="entry name" value="Reeler_sf"/>
</dbReference>
<comment type="caution">
    <text evidence="15">The sequence shown here is derived from an EMBL/GenBank/DDBJ whole genome shotgun (WGS) entry which is preliminary data.</text>
</comment>
<proteinExistence type="predicted"/>
<dbReference type="Gene3D" id="2.20.100.10">
    <property type="entry name" value="Thrombospondin type-1 (TSP1) repeat"/>
    <property type="match status" value="4"/>
</dbReference>
<dbReference type="FunFam" id="4.10.410.10:FF:000020">
    <property type="entry name" value="Collagen, type VI, alpha 3"/>
    <property type="match status" value="1"/>
</dbReference>
<evidence type="ECO:0000313" key="16">
    <source>
        <dbReference type="Proteomes" id="UP000276133"/>
    </source>
</evidence>
<dbReference type="PROSITE" id="PS00280">
    <property type="entry name" value="BPTI_KUNITZ_1"/>
    <property type="match status" value="5"/>
</dbReference>
<dbReference type="CDD" id="cd00109">
    <property type="entry name" value="Kunitz-type"/>
    <property type="match status" value="5"/>
</dbReference>
<dbReference type="NCBIfam" id="NF038123">
    <property type="entry name" value="NF038123_dom"/>
    <property type="match status" value="1"/>
</dbReference>
<dbReference type="PANTHER" id="PTHR11311">
    <property type="entry name" value="SPONDIN"/>
    <property type="match status" value="1"/>
</dbReference>
<organism evidence="15 16">
    <name type="scientific">Brachionus plicatilis</name>
    <name type="common">Marine rotifer</name>
    <name type="synonym">Brachionus muelleri</name>
    <dbReference type="NCBI Taxonomy" id="10195"/>
    <lineage>
        <taxon>Eukaryota</taxon>
        <taxon>Metazoa</taxon>
        <taxon>Spiralia</taxon>
        <taxon>Gnathifera</taxon>
        <taxon>Rotifera</taxon>
        <taxon>Eurotatoria</taxon>
        <taxon>Monogononta</taxon>
        <taxon>Pseudotrocha</taxon>
        <taxon>Ploima</taxon>
        <taxon>Brachionidae</taxon>
        <taxon>Brachionus</taxon>
    </lineage>
</organism>
<dbReference type="EMBL" id="REGN01000860">
    <property type="protein sequence ID" value="RNA38514.1"/>
    <property type="molecule type" value="Genomic_DNA"/>
</dbReference>
<evidence type="ECO:0000256" key="6">
    <source>
        <dbReference type="ARBA" id="ARBA00022729"/>
    </source>
</evidence>
<dbReference type="Proteomes" id="UP000276133">
    <property type="component" value="Unassembled WGS sequence"/>
</dbReference>
<keyword evidence="4" id="KW-0272">Extracellular matrix</keyword>
<evidence type="ECO:0000256" key="4">
    <source>
        <dbReference type="ARBA" id="ARBA00022530"/>
    </source>
</evidence>
<evidence type="ECO:0000259" key="14">
    <source>
        <dbReference type="PROSITE" id="PS51020"/>
    </source>
</evidence>
<dbReference type="InterPro" id="IPR051418">
    <property type="entry name" value="Spondin/Thrombospondin_T1"/>
</dbReference>
<dbReference type="GO" id="GO:0004867">
    <property type="term" value="F:serine-type endopeptidase inhibitor activity"/>
    <property type="evidence" value="ECO:0007669"/>
    <property type="project" value="InterPro"/>
</dbReference>
<keyword evidence="6" id="KW-0732">Signal</keyword>
<dbReference type="GO" id="GO:0007155">
    <property type="term" value="P:cell adhesion"/>
    <property type="evidence" value="ECO:0007669"/>
    <property type="project" value="UniProtKB-KW"/>
</dbReference>
<dbReference type="InterPro" id="IPR020901">
    <property type="entry name" value="Prtase_inh_Kunz-CS"/>
</dbReference>
<dbReference type="InterPro" id="IPR036383">
    <property type="entry name" value="TSP1_rpt_sf"/>
</dbReference>
<evidence type="ECO:0000256" key="10">
    <source>
        <dbReference type="ARBA" id="ARBA00023180"/>
    </source>
</evidence>
<keyword evidence="5" id="KW-0479">Metal-binding</keyword>
<dbReference type="SUPFAM" id="SSF57362">
    <property type="entry name" value="BPTI-like"/>
    <property type="match status" value="5"/>
</dbReference>
<evidence type="ECO:0000256" key="3">
    <source>
        <dbReference type="ARBA" id="ARBA00022525"/>
    </source>
</evidence>
<keyword evidence="16" id="KW-1185">Reference proteome</keyword>
<feature type="domain" description="Spondin" evidence="14">
    <location>
        <begin position="126"/>
        <end position="318"/>
    </location>
</feature>
<keyword evidence="9" id="KW-1015">Disulfide bond</keyword>
<dbReference type="SMART" id="SM00209">
    <property type="entry name" value="TSP1"/>
    <property type="match status" value="4"/>
</dbReference>
<dbReference type="Pfam" id="PF02014">
    <property type="entry name" value="Reeler"/>
    <property type="match status" value="1"/>
</dbReference>
<evidence type="ECO:0000256" key="8">
    <source>
        <dbReference type="ARBA" id="ARBA00022889"/>
    </source>
</evidence>
<keyword evidence="10" id="KW-0325">Glycoprotein</keyword>
<dbReference type="PROSITE" id="PS50279">
    <property type="entry name" value="BPTI_KUNITZ_2"/>
    <property type="match status" value="5"/>
</dbReference>
<evidence type="ECO:0000256" key="5">
    <source>
        <dbReference type="ARBA" id="ARBA00022723"/>
    </source>
</evidence>
<dbReference type="InterPro" id="IPR002861">
    <property type="entry name" value="Reeler_dom"/>
</dbReference>
<feature type="domain" description="Reelin" evidence="13">
    <location>
        <begin position="1"/>
        <end position="128"/>
    </location>
</feature>
<dbReference type="InterPro" id="IPR009465">
    <property type="entry name" value="Spondin_N"/>
</dbReference>
<feature type="domain" description="BPTI/Kunitz inhibitor" evidence="12">
    <location>
        <begin position="779"/>
        <end position="829"/>
    </location>
</feature>
<gene>
    <name evidence="15" type="ORF">BpHYR1_016930</name>
</gene>
<accession>A0A3M7SRP5</accession>
<evidence type="ECO:0000313" key="15">
    <source>
        <dbReference type="EMBL" id="RNA38514.1"/>
    </source>
</evidence>
<evidence type="ECO:0000256" key="9">
    <source>
        <dbReference type="ARBA" id="ARBA00023157"/>
    </source>
</evidence>
<evidence type="ECO:0000256" key="2">
    <source>
        <dbReference type="ARBA" id="ARBA00019594"/>
    </source>
</evidence>
<dbReference type="PANTHER" id="PTHR11311:SF16">
    <property type="entry name" value="SPONDIN-1"/>
    <property type="match status" value="1"/>
</dbReference>
<dbReference type="InterPro" id="IPR038678">
    <property type="entry name" value="Spondin_N_sf"/>
</dbReference>
<dbReference type="Gene3D" id="2.60.40.4060">
    <property type="entry name" value="Reeler domain"/>
    <property type="match status" value="1"/>
</dbReference>
<protein>
    <recommendedName>
        <fullName evidence="2">Spondin-1</fullName>
    </recommendedName>
    <alternativeName>
        <fullName evidence="11">F-spondin</fullName>
    </alternativeName>
</protein>
<keyword evidence="3" id="KW-0964">Secreted</keyword>
<dbReference type="Gene3D" id="2.60.40.2130">
    <property type="entry name" value="F-spondin domain"/>
    <property type="match status" value="1"/>
</dbReference>
<dbReference type="Pfam" id="PF19028">
    <property type="entry name" value="TSP1_spondin"/>
    <property type="match status" value="1"/>
</dbReference>
<dbReference type="PROSITE" id="PS50092">
    <property type="entry name" value="TSP1"/>
    <property type="match status" value="4"/>
</dbReference>
<dbReference type="CDD" id="cd08544">
    <property type="entry name" value="Reeler"/>
    <property type="match status" value="1"/>
</dbReference>
<evidence type="ECO:0000256" key="1">
    <source>
        <dbReference type="ARBA" id="ARBA00004498"/>
    </source>
</evidence>
<dbReference type="PROSITE" id="PS51019">
    <property type="entry name" value="REELIN"/>
    <property type="match status" value="1"/>
</dbReference>
<dbReference type="STRING" id="10195.A0A3M7SRP5"/>
<dbReference type="SUPFAM" id="SSF82895">
    <property type="entry name" value="TSP-1 type 1 repeat"/>
    <property type="match status" value="3"/>
</dbReference>